<evidence type="ECO:0000259" key="3">
    <source>
        <dbReference type="SMART" id="SM00906"/>
    </source>
</evidence>
<feature type="compositionally biased region" description="Polar residues" evidence="2">
    <location>
        <begin position="550"/>
        <end position="574"/>
    </location>
</feature>
<dbReference type="Proteomes" id="UP001152607">
    <property type="component" value="Unassembled WGS sequence"/>
</dbReference>
<dbReference type="EMBL" id="CAOQHR010000012">
    <property type="protein sequence ID" value="CAI6342047.1"/>
    <property type="molecule type" value="Genomic_DNA"/>
</dbReference>
<dbReference type="AlphaFoldDB" id="A0A9W4UWL7"/>
<dbReference type="InterPro" id="IPR007219">
    <property type="entry name" value="XnlR_reg_dom"/>
</dbReference>
<gene>
    <name evidence="4" type="ORF">PDIGIT_LOCUS15249</name>
</gene>
<organism evidence="4 5">
    <name type="scientific">Periconia digitata</name>
    <dbReference type="NCBI Taxonomy" id="1303443"/>
    <lineage>
        <taxon>Eukaryota</taxon>
        <taxon>Fungi</taxon>
        <taxon>Dikarya</taxon>
        <taxon>Ascomycota</taxon>
        <taxon>Pezizomycotina</taxon>
        <taxon>Dothideomycetes</taxon>
        <taxon>Pleosporomycetidae</taxon>
        <taxon>Pleosporales</taxon>
        <taxon>Massarineae</taxon>
        <taxon>Periconiaceae</taxon>
        <taxon>Periconia</taxon>
    </lineage>
</organism>
<evidence type="ECO:0000256" key="2">
    <source>
        <dbReference type="SAM" id="MobiDB-lite"/>
    </source>
</evidence>
<dbReference type="GO" id="GO:0008270">
    <property type="term" value="F:zinc ion binding"/>
    <property type="evidence" value="ECO:0007669"/>
    <property type="project" value="InterPro"/>
</dbReference>
<dbReference type="CDD" id="cd12148">
    <property type="entry name" value="fungal_TF_MHR"/>
    <property type="match status" value="1"/>
</dbReference>
<accession>A0A9W4UWL7</accession>
<keyword evidence="5" id="KW-1185">Reference proteome</keyword>
<evidence type="ECO:0000313" key="4">
    <source>
        <dbReference type="EMBL" id="CAI6342047.1"/>
    </source>
</evidence>
<dbReference type="InterPro" id="IPR050987">
    <property type="entry name" value="AtrR-like"/>
</dbReference>
<dbReference type="GO" id="GO:0006351">
    <property type="term" value="P:DNA-templated transcription"/>
    <property type="evidence" value="ECO:0007669"/>
    <property type="project" value="InterPro"/>
</dbReference>
<dbReference type="PANTHER" id="PTHR46910">
    <property type="entry name" value="TRANSCRIPTION FACTOR PDR1"/>
    <property type="match status" value="1"/>
</dbReference>
<keyword evidence="1" id="KW-0539">Nucleus</keyword>
<dbReference type="SMART" id="SM00906">
    <property type="entry name" value="Fungal_trans"/>
    <property type="match status" value="1"/>
</dbReference>
<feature type="region of interest" description="Disordered" evidence="2">
    <location>
        <begin position="1"/>
        <end position="107"/>
    </location>
</feature>
<dbReference type="PANTHER" id="PTHR46910:SF9">
    <property type="entry name" value="MISCELLANEOUS ZN(II)2CYS6 TRANSCRIPTION FACTOR (EUROFUNG)"/>
    <property type="match status" value="1"/>
</dbReference>
<evidence type="ECO:0000313" key="5">
    <source>
        <dbReference type="Proteomes" id="UP001152607"/>
    </source>
</evidence>
<dbReference type="GO" id="GO:0003677">
    <property type="term" value="F:DNA binding"/>
    <property type="evidence" value="ECO:0007669"/>
    <property type="project" value="InterPro"/>
</dbReference>
<reference evidence="4" key="1">
    <citation type="submission" date="2023-01" db="EMBL/GenBank/DDBJ databases">
        <authorList>
            <person name="Van Ghelder C."/>
            <person name="Rancurel C."/>
        </authorList>
    </citation>
    <scope>NUCLEOTIDE SEQUENCE</scope>
    <source>
        <strain evidence="4">CNCM I-4278</strain>
    </source>
</reference>
<feature type="region of interest" description="Disordered" evidence="2">
    <location>
        <begin position="550"/>
        <end position="597"/>
    </location>
</feature>
<sequence>MSEIATNPNKRRSRHDETDQVDTADDGPAARKRRTFLQTMGQQLREYGPQASSPRDQHRGSFGTSPRNQGGPPTAGSSHVSDARNLIDTPESDAAPGETDARTGNAQNASKWLWRPHEVLPIGNSASTVHCTFQDLLEWSQNYFDHWHPAFPFIHAPSILEFFRQVVQSDLSTQYPAFDLQLTMLRAIVSISLMDARQMSTRPKPVPQTLVFPSYKDAIDSVRQILIEETSILSLQTLVSVQVFLISMLRYNAASRLEGLAVRMAFQLHLHHCPVRMGGDAAAEAELRKRLFWSIFCIDRYICIRLGIPLGIRSADVDVCYPHSEKHGAKSPTEERDHRLDLLDFLARHAEIRGSIMELRNRAALDSTATESDTIMRIEAEHTKWWNYIDEYLSDSDPASSISQPHQITLVVLRFELVIALHRSVLATSNKNAAYSVALQRCISASRSIINRLYKALQDFGDSSSALNSAGKPSGPLMWPSFTWALWMSAFIVIFSATEDQLPREVAMRLSGRSIEILKHIALRGTNWPEACIVAIQNLMSRLENPSNFSSRNSIAGTSQNQQASSGTAEQNARNRFPTPNGRLPNTSSPMPPIPPQVSAGAVPAFVPPGHANDFGALPYTNAAYGTSLHPSINFANSHLGSSGNFLGIAQQLSDNPIPNQDIMTLFNGEDMGFFMGDDMNFAEGM</sequence>
<evidence type="ECO:0000256" key="1">
    <source>
        <dbReference type="ARBA" id="ARBA00023242"/>
    </source>
</evidence>
<dbReference type="Pfam" id="PF04082">
    <property type="entry name" value="Fungal_trans"/>
    <property type="match status" value="1"/>
</dbReference>
<comment type="caution">
    <text evidence="4">The sequence shown here is derived from an EMBL/GenBank/DDBJ whole genome shotgun (WGS) entry which is preliminary data.</text>
</comment>
<dbReference type="GO" id="GO:0003700">
    <property type="term" value="F:DNA-binding transcription factor activity"/>
    <property type="evidence" value="ECO:0007669"/>
    <property type="project" value="InterPro"/>
</dbReference>
<protein>
    <recommendedName>
        <fullName evidence="3">Xylanolytic transcriptional activator regulatory domain-containing protein</fullName>
    </recommendedName>
</protein>
<dbReference type="OrthoDB" id="3266505at2759"/>
<name>A0A9W4UWL7_9PLEO</name>
<proteinExistence type="predicted"/>
<feature type="domain" description="Xylanolytic transcriptional activator regulatory" evidence="3">
    <location>
        <begin position="254"/>
        <end position="328"/>
    </location>
</feature>